<feature type="transmembrane region" description="Helical" evidence="6">
    <location>
        <begin position="130"/>
        <end position="148"/>
    </location>
</feature>
<gene>
    <name evidence="7" type="ORF">ILUMI_07874</name>
</gene>
<keyword evidence="3 6" id="KW-0812">Transmembrane</keyword>
<keyword evidence="5 6" id="KW-0472">Membrane</keyword>
<reference evidence="7" key="1">
    <citation type="submission" date="2019-08" db="EMBL/GenBank/DDBJ databases">
        <title>The genome of the North American firefly Photinus pyralis.</title>
        <authorList>
            <consortium name="Photinus pyralis genome working group"/>
            <person name="Fallon T.R."/>
            <person name="Sander Lower S.E."/>
            <person name="Weng J.-K."/>
        </authorList>
    </citation>
    <scope>NUCLEOTIDE SEQUENCE</scope>
    <source>
        <strain evidence="7">TRF0915ILg1</strain>
        <tissue evidence="7">Whole body</tissue>
    </source>
</reference>
<evidence type="ECO:0000256" key="4">
    <source>
        <dbReference type="ARBA" id="ARBA00022989"/>
    </source>
</evidence>
<name>A0A8K0GHL0_IGNLU</name>
<dbReference type="Pfam" id="PF04117">
    <property type="entry name" value="Mpv17_PMP22"/>
    <property type="match status" value="1"/>
</dbReference>
<evidence type="ECO:0000313" key="8">
    <source>
        <dbReference type="Proteomes" id="UP000801492"/>
    </source>
</evidence>
<dbReference type="GO" id="GO:0005739">
    <property type="term" value="C:mitochondrion"/>
    <property type="evidence" value="ECO:0007669"/>
    <property type="project" value="TreeGrafter"/>
</dbReference>
<dbReference type="PANTHER" id="PTHR11266">
    <property type="entry name" value="PEROXISOMAL MEMBRANE PROTEIN 2, PXMP2 MPV17"/>
    <property type="match status" value="1"/>
</dbReference>
<dbReference type="GO" id="GO:0016020">
    <property type="term" value="C:membrane"/>
    <property type="evidence" value="ECO:0007669"/>
    <property type="project" value="UniProtKB-SubCell"/>
</dbReference>
<evidence type="ECO:0000256" key="2">
    <source>
        <dbReference type="ARBA" id="ARBA00006824"/>
    </source>
</evidence>
<accession>A0A8K0GHL0</accession>
<feature type="transmembrane region" description="Helical" evidence="6">
    <location>
        <begin position="20"/>
        <end position="38"/>
    </location>
</feature>
<dbReference type="AlphaFoldDB" id="A0A8K0GHL0"/>
<keyword evidence="8" id="KW-1185">Reference proteome</keyword>
<evidence type="ECO:0008006" key="9">
    <source>
        <dbReference type="Google" id="ProtNLM"/>
    </source>
</evidence>
<comment type="subcellular location">
    <subcellularLocation>
        <location evidence="1">Membrane</location>
        <topology evidence="1">Multi-pass membrane protein</topology>
    </subcellularLocation>
</comment>
<evidence type="ECO:0000313" key="7">
    <source>
        <dbReference type="EMBL" id="KAF2898303.1"/>
    </source>
</evidence>
<evidence type="ECO:0000256" key="1">
    <source>
        <dbReference type="ARBA" id="ARBA00004141"/>
    </source>
</evidence>
<evidence type="ECO:0000256" key="5">
    <source>
        <dbReference type="ARBA" id="ARBA00023136"/>
    </source>
</evidence>
<dbReference type="InterPro" id="IPR007248">
    <property type="entry name" value="Mpv17_PMP22"/>
</dbReference>
<evidence type="ECO:0000256" key="3">
    <source>
        <dbReference type="ARBA" id="ARBA00022692"/>
    </source>
</evidence>
<feature type="transmembrane region" description="Helical" evidence="6">
    <location>
        <begin position="154"/>
        <end position="172"/>
    </location>
</feature>
<dbReference type="Proteomes" id="UP000801492">
    <property type="component" value="Unassembled WGS sequence"/>
</dbReference>
<keyword evidence="4 6" id="KW-1133">Transmembrane helix</keyword>
<organism evidence="7 8">
    <name type="scientific">Ignelater luminosus</name>
    <name type="common">Cucubano</name>
    <name type="synonym">Pyrophorus luminosus</name>
    <dbReference type="NCBI Taxonomy" id="2038154"/>
    <lineage>
        <taxon>Eukaryota</taxon>
        <taxon>Metazoa</taxon>
        <taxon>Ecdysozoa</taxon>
        <taxon>Arthropoda</taxon>
        <taxon>Hexapoda</taxon>
        <taxon>Insecta</taxon>
        <taxon>Pterygota</taxon>
        <taxon>Neoptera</taxon>
        <taxon>Endopterygota</taxon>
        <taxon>Coleoptera</taxon>
        <taxon>Polyphaga</taxon>
        <taxon>Elateriformia</taxon>
        <taxon>Elateroidea</taxon>
        <taxon>Elateridae</taxon>
        <taxon>Agrypninae</taxon>
        <taxon>Pyrophorini</taxon>
        <taxon>Ignelater</taxon>
    </lineage>
</organism>
<feature type="transmembrane region" description="Helical" evidence="6">
    <location>
        <begin position="89"/>
        <end position="110"/>
    </location>
</feature>
<comment type="similarity">
    <text evidence="2 6">Belongs to the peroxisomal membrane protein PXMP2/4 family.</text>
</comment>
<dbReference type="EMBL" id="VTPC01003590">
    <property type="protein sequence ID" value="KAF2898303.1"/>
    <property type="molecule type" value="Genomic_DNA"/>
</dbReference>
<dbReference type="PANTHER" id="PTHR11266:SF75">
    <property type="entry name" value="IP10007P-RELATED"/>
    <property type="match status" value="1"/>
</dbReference>
<feature type="transmembrane region" description="Helical" evidence="6">
    <location>
        <begin position="50"/>
        <end position="69"/>
    </location>
</feature>
<proteinExistence type="inferred from homology"/>
<sequence length="192" mass="22009">MAALSRFAAFTRRHPVVRGMLAYATIWPTSCLIQQTMVGKRWDSYDWMQLARYSLYGGLFTAPTLYGWVRISTILWPQITLKTAVTKAVVEQLTYGPAALACFFFGMSLLENKTVEEAVNEVKAKFLPTYKVGACVWPVFQTFNFLVVPERNRVPFVSACSLIWCCFLAYMYQLEAKRQAQQHVTPQLMLKH</sequence>
<evidence type="ECO:0000256" key="6">
    <source>
        <dbReference type="RuleBase" id="RU363053"/>
    </source>
</evidence>
<comment type="caution">
    <text evidence="7">The sequence shown here is derived from an EMBL/GenBank/DDBJ whole genome shotgun (WGS) entry which is preliminary data.</text>
</comment>
<protein>
    <recommendedName>
        <fullName evidence="9">Mpv17-like protein</fullName>
    </recommendedName>
</protein>
<dbReference type="OrthoDB" id="430207at2759"/>